<name>A0ABQ7H6K3_DUNSA</name>
<evidence type="ECO:0000313" key="1">
    <source>
        <dbReference type="EMBL" id="KAF5842497.1"/>
    </source>
</evidence>
<accession>A0ABQ7H6K3</accession>
<sequence length="109" mass="11928">MSQRHAKQVSWLQQRWCIAIERSGTSGAALTSIQLHALPLNRCVAKQLNSSSAEALVACVLSEDAHHFIDAVDEMKKPLKSMFFTNGPAEEVCLVEHFKSISTCCLGAV</sequence>
<organism evidence="1 2">
    <name type="scientific">Dunaliella salina</name>
    <name type="common">Green alga</name>
    <name type="synonym">Protococcus salinus</name>
    <dbReference type="NCBI Taxonomy" id="3046"/>
    <lineage>
        <taxon>Eukaryota</taxon>
        <taxon>Viridiplantae</taxon>
        <taxon>Chlorophyta</taxon>
        <taxon>core chlorophytes</taxon>
        <taxon>Chlorophyceae</taxon>
        <taxon>CS clade</taxon>
        <taxon>Chlamydomonadales</taxon>
        <taxon>Dunaliellaceae</taxon>
        <taxon>Dunaliella</taxon>
    </lineage>
</organism>
<evidence type="ECO:0000313" key="2">
    <source>
        <dbReference type="Proteomes" id="UP000815325"/>
    </source>
</evidence>
<protein>
    <submittedName>
        <fullName evidence="1">Uncharacterized protein</fullName>
    </submittedName>
</protein>
<gene>
    <name evidence="1" type="ORF">DUNSADRAFT_6741</name>
</gene>
<dbReference type="EMBL" id="MU069460">
    <property type="protein sequence ID" value="KAF5842497.1"/>
    <property type="molecule type" value="Genomic_DNA"/>
</dbReference>
<reference evidence="1" key="1">
    <citation type="submission" date="2017-08" db="EMBL/GenBank/DDBJ databases">
        <authorList>
            <person name="Polle J.E."/>
            <person name="Barry K."/>
            <person name="Cushman J."/>
            <person name="Schmutz J."/>
            <person name="Tran D."/>
            <person name="Hathwaick L.T."/>
            <person name="Yim W.C."/>
            <person name="Jenkins J."/>
            <person name="Mckie-Krisberg Z.M."/>
            <person name="Prochnik S."/>
            <person name="Lindquist E."/>
            <person name="Dockter R.B."/>
            <person name="Adam C."/>
            <person name="Molina H."/>
            <person name="Bunkerborg J."/>
            <person name="Jin E."/>
            <person name="Buchheim M."/>
            <person name="Magnuson J."/>
        </authorList>
    </citation>
    <scope>NUCLEOTIDE SEQUENCE</scope>
    <source>
        <strain evidence="1">CCAP 19/18</strain>
    </source>
</reference>
<dbReference type="Proteomes" id="UP000815325">
    <property type="component" value="Unassembled WGS sequence"/>
</dbReference>
<comment type="caution">
    <text evidence="1">The sequence shown here is derived from an EMBL/GenBank/DDBJ whole genome shotgun (WGS) entry which is preliminary data.</text>
</comment>
<proteinExistence type="predicted"/>
<keyword evidence="2" id="KW-1185">Reference proteome</keyword>